<sequence length="1361" mass="155182">MNKINESFLVRRTCTRRSDNAQGLRSFPLESFRAQPAYVLLGDPGAGKTASFKREAEESGGKCVSARDFATFEPGMEYQGKTLFIDGLDEMRAGSGDCRTPLDDIRKHLERLGCPRFRLSCREADWLGAGDSEALKRVSPDSEIIALHLDPLSDKDIAEILRHKLTISDPAEFMRQARVHRLDELLRNPQVLNLLVEAVGGDEWPQSRMQVYEMACKKLIKEKNHGHRKAKREQTFSEDLLLDAVGYLCAIQLLSGVTGFSLDEERVDDQHPCWTELITSSFPLLTALKTNLFQGDGEELRIPVHRTIAEFLGARYLASRIERDGLPFGRVLTLMTGADGGVVTDLRGLAAWLSVHCLNQSRRLLIERDPLGTILYGDVRHFSLRDKQAVFMALRNEAQRNPWLHSEDWSSSSFGALGTKDMEPVLREILISSSRDRADQEIVNCALEAIRYGEPLSNLNDLLEAIARDSSYHRFVRTNAIEVWIRNAPDDYAMLLKLAEDIRTGIVEDYDDEILGIVLEELYPQFIPPAKIFDYLHVPKIKSLIGSYRVFWIHYLPEKSSKQTLPALLDRFIQIKPDIDHILKEHHQNRMTGNLLVRGLKEFGDAIDNEQLYECLGIGLNEYGYPRLDKESTEFIAAWFAVRPERYKAMIELGAARCAIHENIRACMYRCENYLYRSRPPSGIEMWYLEKAATEQHHELAEFYFEQAIGLLKQHGEQQELTLPMLEFLEKWIAVHPNFQVQFEQVISCPIGNWQQERALEDRQRRIEQDAQKKGWIEFFRQHIATIRDGSAHPQILDDLALEYKDLSSEVHGITPRERLVNFLDGDEDLIEAAYSGFRHALDRHDLPSVGEIVDLEIKSGWSHIRLVCLVCLVGMDELFQNDPISALQLEDAALSRLIAFQITYGNYNESEWFKVLVRQRPALVAEVLLVNALAMLRAGKDHVSGLHSLAYDDAYSEVARVVLPKLLEEFPLCARKIQLPNILVPLLKGALHSLDREVFTVLIARKLELKSMNAAQRVYWLSCGLLLDPDSYEIRLFQHIGKNAVRKGYLVNFLYHDHFERNLPDWVLFPETTLGGLIELLAPVCSPERVVGAYWASLSMNAADLVRSYINKLSNYPTEVAASELERLQNLPELKSWQSHLHHALHTQRIVRRKASFKRLSTKEIDRTLANLQPAGAADLAALTFDHLRDIARKIRDGSTNDYRQYWSYDASNKKLEKSKPENDCRDALLSDLQERLAKLNIDAQREGSYADDKRADIRVSFGGANGFNIPIEIKKDSHNDLWCAIHEQLIAKYVRDPGTDGYGIYVVFWFGEKGMASSSGGGRKPRSAQELEDGLRQTLSPEEKYRIQVCVIDCALPQR</sequence>
<gene>
    <name evidence="1" type="ORF">C8R26_104147</name>
</gene>
<dbReference type="Proteomes" id="UP000244128">
    <property type="component" value="Unassembled WGS sequence"/>
</dbReference>
<dbReference type="SUPFAM" id="SSF52540">
    <property type="entry name" value="P-loop containing nucleoside triphosphate hydrolases"/>
    <property type="match status" value="1"/>
</dbReference>
<dbReference type="EMBL" id="QAOI01000004">
    <property type="protein sequence ID" value="PTQ78163.1"/>
    <property type="molecule type" value="Genomic_DNA"/>
</dbReference>
<reference evidence="1 2" key="1">
    <citation type="submission" date="2018-04" db="EMBL/GenBank/DDBJ databases">
        <title>Active sludge and wastewater microbial communities from Klosterneuburg, Austria.</title>
        <authorList>
            <person name="Wagner M."/>
        </authorList>
    </citation>
    <scope>NUCLEOTIDE SEQUENCE [LARGE SCALE GENOMIC DNA]</scope>
    <source>
        <strain evidence="1 2">Nm49</strain>
    </source>
</reference>
<evidence type="ECO:0000313" key="2">
    <source>
        <dbReference type="Proteomes" id="UP000244128"/>
    </source>
</evidence>
<organism evidence="1 2">
    <name type="scientific">Nitrosomonas oligotropha</name>
    <dbReference type="NCBI Taxonomy" id="42354"/>
    <lineage>
        <taxon>Bacteria</taxon>
        <taxon>Pseudomonadati</taxon>
        <taxon>Pseudomonadota</taxon>
        <taxon>Betaproteobacteria</taxon>
        <taxon>Nitrosomonadales</taxon>
        <taxon>Nitrosomonadaceae</taxon>
        <taxon>Nitrosomonas</taxon>
    </lineage>
</organism>
<accession>A0A2T5I2X6</accession>
<proteinExistence type="predicted"/>
<evidence type="ECO:0000313" key="1">
    <source>
        <dbReference type="EMBL" id="PTQ78163.1"/>
    </source>
</evidence>
<comment type="caution">
    <text evidence="1">The sequence shown here is derived from an EMBL/GenBank/DDBJ whole genome shotgun (WGS) entry which is preliminary data.</text>
</comment>
<dbReference type="InterPro" id="IPR027417">
    <property type="entry name" value="P-loop_NTPase"/>
</dbReference>
<protein>
    <submittedName>
        <fullName evidence="1">Uncharacterized protein</fullName>
    </submittedName>
</protein>
<name>A0A2T5I2X6_9PROT</name>
<dbReference type="RefSeq" id="WP_107802487.1">
    <property type="nucleotide sequence ID" value="NZ_QAOI01000004.1"/>
</dbReference>